<keyword evidence="10" id="KW-0233">DNA recombination</keyword>
<reference evidence="16" key="1">
    <citation type="submission" date="2020-10" db="EMBL/GenBank/DDBJ databases">
        <authorList>
            <person name="Muller C M."/>
        </authorList>
    </citation>
    <scope>NUCLEOTIDE SEQUENCE</scope>
    <source>
        <strain evidence="16">THUN-12</strain>
    </source>
</reference>
<evidence type="ECO:0000256" key="3">
    <source>
        <dbReference type="ARBA" id="ARBA00021796"/>
    </source>
</evidence>
<dbReference type="Pfam" id="PF03730">
    <property type="entry name" value="Ku_C"/>
    <property type="match status" value="1"/>
</dbReference>
<dbReference type="GO" id="GO:0003678">
    <property type="term" value="F:DNA helicase activity"/>
    <property type="evidence" value="ECO:0007669"/>
    <property type="project" value="InterPro"/>
</dbReference>
<keyword evidence="5" id="KW-0227">DNA damage</keyword>
<dbReference type="GO" id="GO:0006303">
    <property type="term" value="P:double-strand break repair via nonhomologous end joining"/>
    <property type="evidence" value="ECO:0007669"/>
    <property type="project" value="InterPro"/>
</dbReference>
<keyword evidence="12" id="KW-0539">Nucleus</keyword>
<dbReference type="InterPro" id="IPR005161">
    <property type="entry name" value="Ku_N"/>
</dbReference>
<organism evidence="16 17">
    <name type="scientific">Blumeria graminis f. sp. triticale</name>
    <dbReference type="NCBI Taxonomy" id="1689686"/>
    <lineage>
        <taxon>Eukaryota</taxon>
        <taxon>Fungi</taxon>
        <taxon>Dikarya</taxon>
        <taxon>Ascomycota</taxon>
        <taxon>Pezizomycotina</taxon>
        <taxon>Leotiomycetes</taxon>
        <taxon>Erysiphales</taxon>
        <taxon>Erysiphaceae</taxon>
        <taxon>Blumeria</taxon>
    </lineage>
</organism>
<dbReference type="PANTHER" id="PTHR12604">
    <property type="entry name" value="KU AUTOANTIGEN DNA HELICASE"/>
    <property type="match status" value="1"/>
</dbReference>
<comment type="subcellular location">
    <subcellularLocation>
        <location evidence="1">Nucleus</location>
    </subcellularLocation>
</comment>
<evidence type="ECO:0000256" key="10">
    <source>
        <dbReference type="ARBA" id="ARBA00023172"/>
    </source>
</evidence>
<keyword evidence="4" id="KW-0547">Nucleotide-binding</keyword>
<dbReference type="GO" id="GO:0003690">
    <property type="term" value="F:double-stranded DNA binding"/>
    <property type="evidence" value="ECO:0007669"/>
    <property type="project" value="TreeGrafter"/>
</dbReference>
<feature type="compositionally biased region" description="Basic and acidic residues" evidence="14">
    <location>
        <begin position="590"/>
        <end position="607"/>
    </location>
</feature>
<dbReference type="GO" id="GO:0042162">
    <property type="term" value="F:telomeric DNA binding"/>
    <property type="evidence" value="ECO:0007669"/>
    <property type="project" value="InterPro"/>
</dbReference>
<comment type="caution">
    <text evidence="16">The sequence shown here is derived from an EMBL/GenBank/DDBJ whole genome shotgun (WGS) entry which is preliminary data.</text>
</comment>
<evidence type="ECO:0000256" key="9">
    <source>
        <dbReference type="ARBA" id="ARBA00023125"/>
    </source>
</evidence>
<proteinExistence type="inferred from homology"/>
<dbReference type="CDD" id="cd00788">
    <property type="entry name" value="KU70"/>
    <property type="match status" value="1"/>
</dbReference>
<dbReference type="FunFam" id="2.40.290.10:FF:000001">
    <property type="entry name" value="X-ray repair cross complementing 6"/>
    <property type="match status" value="1"/>
</dbReference>
<evidence type="ECO:0000259" key="15">
    <source>
        <dbReference type="SMART" id="SM00559"/>
    </source>
</evidence>
<evidence type="ECO:0000256" key="2">
    <source>
        <dbReference type="ARBA" id="ARBA00005240"/>
    </source>
</evidence>
<dbReference type="EMBL" id="CAJHIT010000001">
    <property type="protein sequence ID" value="CAD6498763.1"/>
    <property type="molecule type" value="Genomic_DNA"/>
</dbReference>
<gene>
    <name evidence="16" type="ORF">BGTH12_LOCUS121</name>
</gene>
<evidence type="ECO:0000313" key="17">
    <source>
        <dbReference type="Proteomes" id="UP000683417"/>
    </source>
</evidence>
<dbReference type="Proteomes" id="UP000683417">
    <property type="component" value="Unassembled WGS sequence"/>
</dbReference>
<feature type="region of interest" description="Disordered" evidence="14">
    <location>
        <begin position="584"/>
        <end position="618"/>
    </location>
</feature>
<feature type="compositionally biased region" description="Basic residues" evidence="14">
    <location>
        <begin position="608"/>
        <end position="618"/>
    </location>
</feature>
<evidence type="ECO:0000256" key="5">
    <source>
        <dbReference type="ARBA" id="ARBA00022763"/>
    </source>
</evidence>
<keyword evidence="9" id="KW-0238">DNA-binding</keyword>
<dbReference type="InterPro" id="IPR005160">
    <property type="entry name" value="Ku_C"/>
</dbReference>
<dbReference type="InterPro" id="IPR006164">
    <property type="entry name" value="DNA_bd_Ku70/Ku80"/>
</dbReference>
<evidence type="ECO:0000256" key="13">
    <source>
        <dbReference type="ARBA" id="ARBA00031811"/>
    </source>
</evidence>
<dbReference type="GO" id="GO:0005524">
    <property type="term" value="F:ATP binding"/>
    <property type="evidence" value="ECO:0007669"/>
    <property type="project" value="UniProtKB-KW"/>
</dbReference>
<dbReference type="GO" id="GO:0016787">
    <property type="term" value="F:hydrolase activity"/>
    <property type="evidence" value="ECO:0007669"/>
    <property type="project" value="UniProtKB-KW"/>
</dbReference>
<dbReference type="InterPro" id="IPR006165">
    <property type="entry name" value="Ku70"/>
</dbReference>
<evidence type="ECO:0000256" key="7">
    <source>
        <dbReference type="ARBA" id="ARBA00022806"/>
    </source>
</evidence>
<dbReference type="PIRSF" id="PIRSF003033">
    <property type="entry name" value="Ku70"/>
    <property type="match status" value="1"/>
</dbReference>
<feature type="domain" description="Ku" evidence="15">
    <location>
        <begin position="351"/>
        <end position="497"/>
    </location>
</feature>
<comment type="similarity">
    <text evidence="2">Belongs to the ku70 family.</text>
</comment>
<keyword evidence="11" id="KW-0234">DNA repair</keyword>
<keyword evidence="8" id="KW-0067">ATP-binding</keyword>
<dbReference type="Pfam" id="PF03731">
    <property type="entry name" value="Ku_N"/>
    <property type="match status" value="1"/>
</dbReference>
<protein>
    <recommendedName>
        <fullName evidence="3">ATP-dependent DNA helicase II subunit 1</fullName>
    </recommendedName>
    <alternativeName>
        <fullName evidence="13">ATP-dependent DNA helicase II subunit Ku70</fullName>
    </alternativeName>
</protein>
<accession>A0A9W4CUI0</accession>
<dbReference type="GO" id="GO:0006310">
    <property type="term" value="P:DNA recombination"/>
    <property type="evidence" value="ECO:0007669"/>
    <property type="project" value="UniProtKB-KW"/>
</dbReference>
<dbReference type="InterPro" id="IPR047087">
    <property type="entry name" value="KU70_core_dom"/>
</dbReference>
<dbReference type="AlphaFoldDB" id="A0A9W4CUI0"/>
<evidence type="ECO:0000256" key="1">
    <source>
        <dbReference type="ARBA" id="ARBA00004123"/>
    </source>
</evidence>
<evidence type="ECO:0000256" key="8">
    <source>
        <dbReference type="ARBA" id="ARBA00022840"/>
    </source>
</evidence>
<sequence>MASNTIPLGRSATRCQISLTICRGRQNIMSDMYLERVSDNEDEEDDSVETNYMVQKDAVILAIEVSESMLWSEFGEDSQTIIAIKSACQIMQSMTISCPKDKIGVLLFGTEISKPQDNNEYDQGILAHPHCYLLSNLDVPSAENLQVLRALARDENQARNILVPSTQPALIADLFYLANQIFTKYAQKYESKRLFVITDEDNPHEFDDKSRSLATETAKCLHDAKIKLEILPISNQGHQFDRSKFYDDVIYYEPMEDIASTVLATKFDVEDKGNPASLLAKLVSEIRSNKADKHILFFNLPFEIGSGLTISIKGFNLIHPHKLPRTCWVYDNGEQLHIPNVQGNIYTDDARVSVSKSDIKMAYNFGGSQVFFSSKELETIKFFEKPILRIIGFKPIKMLPFWASISKSIFIYPTEEGYRGSTRIFSALWKKLLSSEIMGIAWYIPKINTPPSLVAIIPSKEFHSSSKSQIFSAGLWLYTLPFADDIRSIPNFSSTPKASDSLIDKMRRVVQQLQLPGGIYDPMKYPNPSLHWHYQILQAMACGDDVMNLKKVDKTEPRSRQIHQRIGLHAQDWATTLEEQFQKLQQNRSKIPEENKRKRETNREPVTSRKKTNRVTIS</sequence>
<name>A0A9W4CUI0_BLUGR</name>
<keyword evidence="7" id="KW-0347">Helicase</keyword>
<evidence type="ECO:0000256" key="11">
    <source>
        <dbReference type="ARBA" id="ARBA00023204"/>
    </source>
</evidence>
<dbReference type="GO" id="GO:0003684">
    <property type="term" value="F:damaged DNA binding"/>
    <property type="evidence" value="ECO:0007669"/>
    <property type="project" value="InterPro"/>
</dbReference>
<dbReference type="PANTHER" id="PTHR12604:SF2">
    <property type="entry name" value="X-RAY REPAIR CROSS-COMPLEMENTING PROTEIN 6"/>
    <property type="match status" value="1"/>
</dbReference>
<evidence type="ECO:0000256" key="6">
    <source>
        <dbReference type="ARBA" id="ARBA00022801"/>
    </source>
</evidence>
<dbReference type="GO" id="GO:0043564">
    <property type="term" value="C:Ku70:Ku80 complex"/>
    <property type="evidence" value="ECO:0007669"/>
    <property type="project" value="InterPro"/>
</dbReference>
<dbReference type="NCBIfam" id="TIGR00578">
    <property type="entry name" value="ku70"/>
    <property type="match status" value="1"/>
</dbReference>
<dbReference type="Pfam" id="PF02735">
    <property type="entry name" value="Ku"/>
    <property type="match status" value="1"/>
</dbReference>
<evidence type="ECO:0000313" key="16">
    <source>
        <dbReference type="EMBL" id="CAD6498763.1"/>
    </source>
</evidence>
<evidence type="ECO:0000256" key="12">
    <source>
        <dbReference type="ARBA" id="ARBA00023242"/>
    </source>
</evidence>
<evidence type="ECO:0000256" key="4">
    <source>
        <dbReference type="ARBA" id="ARBA00022741"/>
    </source>
</evidence>
<evidence type="ECO:0000256" key="14">
    <source>
        <dbReference type="SAM" id="MobiDB-lite"/>
    </source>
</evidence>
<keyword evidence="6" id="KW-0378">Hydrolase</keyword>
<dbReference type="SMART" id="SM00559">
    <property type="entry name" value="Ku78"/>
    <property type="match status" value="1"/>
</dbReference>
<dbReference type="GO" id="GO:0000723">
    <property type="term" value="P:telomere maintenance"/>
    <property type="evidence" value="ECO:0007669"/>
    <property type="project" value="InterPro"/>
</dbReference>